<gene>
    <name evidence="2" type="ORF">FE784_26230</name>
</gene>
<reference evidence="2 3" key="1">
    <citation type="submission" date="2019-05" db="EMBL/GenBank/DDBJ databases">
        <title>We sequenced the genome of Paenibacillus hemerocallicola KCTC 33185 for further insight into its adaptation and study the phylogeny of Paenibacillus.</title>
        <authorList>
            <person name="Narsing Rao M.P."/>
        </authorList>
    </citation>
    <scope>NUCLEOTIDE SEQUENCE [LARGE SCALE GENOMIC DNA]</scope>
    <source>
        <strain evidence="2 3">KCTC 33185</strain>
    </source>
</reference>
<evidence type="ECO:0000313" key="3">
    <source>
        <dbReference type="Proteomes" id="UP000307943"/>
    </source>
</evidence>
<feature type="region of interest" description="Disordered" evidence="1">
    <location>
        <begin position="37"/>
        <end position="62"/>
    </location>
</feature>
<dbReference type="OrthoDB" id="383937at2"/>
<dbReference type="InterPro" id="IPR006059">
    <property type="entry name" value="SBP"/>
</dbReference>
<name>A0A5C4T337_9BACL</name>
<sequence>MEISQLEETNMNKYPIAAKSLAILLIGASLTAACAKNEPTGGQNEPASKAEAPKNTTEYKGGPADLLVQDINTGTTDEQFKKFFADPIKAKYPQINLVQTRDSLDKLLTAGTPPDIVLVSNPSLGTVQEANVPEDLTQMIKTYGVNLQRFEPAIVDQLNQLGDNKAFYGIPFAMNYGVLTYNKDIFDKFGVPYPKDVNTWEELYEKANRLTRTEGDVKYIGILPGALSSMYWQYGVPVFDKTKKSATLTSDQHVKVLTLLKQFFATPGYMDKTTYAHSPNLFFKEQRVAMYPGWVASLISMFTTAGTKDSFKWDVVSHPTFGDKPNYGRSIDFHMAVVNKSSKNREAAYQVLLSIISDEVQTNISKAGRMSVLKNEAILNTFGAESGLFEGKNLKAIFKVSPAPLPEASKYDAKINSLLNDEVVKDVMVNGTDIVSALRKGEEKANKEIVSVQ</sequence>
<dbReference type="InterPro" id="IPR050490">
    <property type="entry name" value="Bact_solute-bd_prot1"/>
</dbReference>
<dbReference type="Gene3D" id="3.40.190.10">
    <property type="entry name" value="Periplasmic binding protein-like II"/>
    <property type="match status" value="1"/>
</dbReference>
<protein>
    <submittedName>
        <fullName evidence="2">Extracellular solute-binding protein</fullName>
    </submittedName>
</protein>
<dbReference type="Proteomes" id="UP000307943">
    <property type="component" value="Unassembled WGS sequence"/>
</dbReference>
<dbReference type="Pfam" id="PF01547">
    <property type="entry name" value="SBP_bac_1"/>
    <property type="match status" value="1"/>
</dbReference>
<dbReference type="PANTHER" id="PTHR43649">
    <property type="entry name" value="ARABINOSE-BINDING PROTEIN-RELATED"/>
    <property type="match status" value="1"/>
</dbReference>
<dbReference type="AlphaFoldDB" id="A0A5C4T337"/>
<evidence type="ECO:0000256" key="1">
    <source>
        <dbReference type="SAM" id="MobiDB-lite"/>
    </source>
</evidence>
<evidence type="ECO:0000313" key="2">
    <source>
        <dbReference type="EMBL" id="TNJ63296.1"/>
    </source>
</evidence>
<proteinExistence type="predicted"/>
<comment type="caution">
    <text evidence="2">The sequence shown here is derived from an EMBL/GenBank/DDBJ whole genome shotgun (WGS) entry which is preliminary data.</text>
</comment>
<accession>A0A5C4T337</accession>
<dbReference type="EMBL" id="VDCQ01000045">
    <property type="protein sequence ID" value="TNJ63296.1"/>
    <property type="molecule type" value="Genomic_DNA"/>
</dbReference>
<dbReference type="SUPFAM" id="SSF53850">
    <property type="entry name" value="Periplasmic binding protein-like II"/>
    <property type="match status" value="1"/>
</dbReference>
<keyword evidence="3" id="KW-1185">Reference proteome</keyword>
<organism evidence="2 3">
    <name type="scientific">Paenibacillus hemerocallicola</name>
    <dbReference type="NCBI Taxonomy" id="1172614"/>
    <lineage>
        <taxon>Bacteria</taxon>
        <taxon>Bacillati</taxon>
        <taxon>Bacillota</taxon>
        <taxon>Bacilli</taxon>
        <taxon>Bacillales</taxon>
        <taxon>Paenibacillaceae</taxon>
        <taxon>Paenibacillus</taxon>
    </lineage>
</organism>
<dbReference type="PANTHER" id="PTHR43649:SF12">
    <property type="entry name" value="DIACETYLCHITOBIOSE BINDING PROTEIN DASA"/>
    <property type="match status" value="1"/>
</dbReference>